<evidence type="ECO:0000313" key="9">
    <source>
        <dbReference type="Proteomes" id="UP001153076"/>
    </source>
</evidence>
<dbReference type="InterPro" id="IPR001471">
    <property type="entry name" value="AP2/ERF_dom"/>
</dbReference>
<evidence type="ECO:0000256" key="6">
    <source>
        <dbReference type="SAM" id="MobiDB-lite"/>
    </source>
</evidence>
<dbReference type="CDD" id="cd00018">
    <property type="entry name" value="AP2"/>
    <property type="match status" value="1"/>
</dbReference>
<dbReference type="GO" id="GO:0003677">
    <property type="term" value="F:DNA binding"/>
    <property type="evidence" value="ECO:0007669"/>
    <property type="project" value="UniProtKB-KW"/>
</dbReference>
<sequence length="370" mass="40965">MASPNEASALEFIKHHLFNELSPVGNLSFNHNNLFNFTFNHNDVFEPELSIEGSSSLCSQSSSSSVSFASYIEPVPNSSSIKAEQSDEFNFEFDFDFDLPEFEAKSEEIIDLTGTGAGTTSFSPPRKSKFNERKPAMKIAVPSPVKKFEVIEFASSESTQPPASHEVMQDRRHYRGVRRRPWGKYAAEIRDPNKRGSRVWLGTYDTAVEAARAYDRAAFKLRGAKAILNFPLEVGKLVEESSATAAVTAAGDGGRKRKEEERASETVNSKKVKKEASTTTTVTTSSVGESEEVGPLTPSNWMAVWDFDDKDVKEGIFNVPPLSPLSPHPAFGYPQLAWKANLSLMNSLVITHNISHKNLSKRSRTMDSID</sequence>
<keyword evidence="2" id="KW-0805">Transcription regulation</keyword>
<evidence type="ECO:0000313" key="8">
    <source>
        <dbReference type="EMBL" id="KAJ8444352.1"/>
    </source>
</evidence>
<keyword evidence="9" id="KW-1185">Reference proteome</keyword>
<dbReference type="PROSITE" id="PS51032">
    <property type="entry name" value="AP2_ERF"/>
    <property type="match status" value="1"/>
</dbReference>
<protein>
    <recommendedName>
        <fullName evidence="7">AP2/ERF domain-containing protein</fullName>
    </recommendedName>
</protein>
<feature type="compositionally biased region" description="Basic and acidic residues" evidence="6">
    <location>
        <begin position="253"/>
        <end position="264"/>
    </location>
</feature>
<reference evidence="8" key="1">
    <citation type="submission" date="2022-04" db="EMBL/GenBank/DDBJ databases">
        <title>Carnegiea gigantea Genome sequencing and assembly v2.</title>
        <authorList>
            <person name="Copetti D."/>
            <person name="Sanderson M.J."/>
            <person name="Burquez A."/>
            <person name="Wojciechowski M.F."/>
        </authorList>
    </citation>
    <scope>NUCLEOTIDE SEQUENCE</scope>
    <source>
        <strain evidence="8">SGP5-SGP5p</strain>
        <tissue evidence="8">Aerial part</tissue>
    </source>
</reference>
<feature type="compositionally biased region" description="Low complexity" evidence="6">
    <location>
        <begin position="277"/>
        <end position="288"/>
    </location>
</feature>
<evidence type="ECO:0000256" key="3">
    <source>
        <dbReference type="ARBA" id="ARBA00023125"/>
    </source>
</evidence>
<keyword evidence="5" id="KW-0539">Nucleus</keyword>
<dbReference type="PANTHER" id="PTHR31190:SF287">
    <property type="entry name" value="DEVELOPMENT RELATED ERF PROTEIN"/>
    <property type="match status" value="1"/>
</dbReference>
<keyword evidence="3" id="KW-0238">DNA-binding</keyword>
<dbReference type="GO" id="GO:0005634">
    <property type="term" value="C:nucleus"/>
    <property type="evidence" value="ECO:0007669"/>
    <property type="project" value="UniProtKB-SubCell"/>
</dbReference>
<dbReference type="InterPro" id="IPR016177">
    <property type="entry name" value="DNA-bd_dom_sf"/>
</dbReference>
<evidence type="ECO:0000256" key="4">
    <source>
        <dbReference type="ARBA" id="ARBA00023163"/>
    </source>
</evidence>
<keyword evidence="4" id="KW-0804">Transcription</keyword>
<evidence type="ECO:0000256" key="5">
    <source>
        <dbReference type="ARBA" id="ARBA00023242"/>
    </source>
</evidence>
<dbReference type="EMBL" id="JAKOGI010000100">
    <property type="protein sequence ID" value="KAJ8444352.1"/>
    <property type="molecule type" value="Genomic_DNA"/>
</dbReference>
<dbReference type="SMART" id="SM00380">
    <property type="entry name" value="AP2"/>
    <property type="match status" value="1"/>
</dbReference>
<dbReference type="OrthoDB" id="674504at2759"/>
<dbReference type="InterPro" id="IPR036955">
    <property type="entry name" value="AP2/ERF_dom_sf"/>
</dbReference>
<dbReference type="PRINTS" id="PR00367">
    <property type="entry name" value="ETHRSPELEMNT"/>
</dbReference>
<comment type="caution">
    <text evidence="8">The sequence shown here is derived from an EMBL/GenBank/DDBJ whole genome shotgun (WGS) entry which is preliminary data.</text>
</comment>
<dbReference type="GO" id="GO:0003700">
    <property type="term" value="F:DNA-binding transcription factor activity"/>
    <property type="evidence" value="ECO:0007669"/>
    <property type="project" value="InterPro"/>
</dbReference>
<dbReference type="PANTHER" id="PTHR31190">
    <property type="entry name" value="DNA-BINDING DOMAIN"/>
    <property type="match status" value="1"/>
</dbReference>
<dbReference type="AlphaFoldDB" id="A0A9Q1KJE7"/>
<comment type="subcellular location">
    <subcellularLocation>
        <location evidence="1">Nucleus</location>
    </subcellularLocation>
</comment>
<evidence type="ECO:0000259" key="7">
    <source>
        <dbReference type="PROSITE" id="PS51032"/>
    </source>
</evidence>
<accession>A0A9Q1KJE7</accession>
<dbReference type="Pfam" id="PF00847">
    <property type="entry name" value="AP2"/>
    <property type="match status" value="1"/>
</dbReference>
<dbReference type="FunFam" id="3.30.730.10:FF:000001">
    <property type="entry name" value="Ethylene-responsive transcription factor 2"/>
    <property type="match status" value="1"/>
</dbReference>
<dbReference type="SUPFAM" id="SSF54171">
    <property type="entry name" value="DNA-binding domain"/>
    <property type="match status" value="1"/>
</dbReference>
<proteinExistence type="predicted"/>
<organism evidence="8 9">
    <name type="scientific">Carnegiea gigantea</name>
    <dbReference type="NCBI Taxonomy" id="171969"/>
    <lineage>
        <taxon>Eukaryota</taxon>
        <taxon>Viridiplantae</taxon>
        <taxon>Streptophyta</taxon>
        <taxon>Embryophyta</taxon>
        <taxon>Tracheophyta</taxon>
        <taxon>Spermatophyta</taxon>
        <taxon>Magnoliopsida</taxon>
        <taxon>eudicotyledons</taxon>
        <taxon>Gunneridae</taxon>
        <taxon>Pentapetalae</taxon>
        <taxon>Caryophyllales</taxon>
        <taxon>Cactineae</taxon>
        <taxon>Cactaceae</taxon>
        <taxon>Cactoideae</taxon>
        <taxon>Echinocereeae</taxon>
        <taxon>Carnegiea</taxon>
    </lineage>
</organism>
<feature type="domain" description="AP2/ERF" evidence="7">
    <location>
        <begin position="173"/>
        <end position="231"/>
    </location>
</feature>
<name>A0A9Q1KJE7_9CARY</name>
<dbReference type="GO" id="GO:0009873">
    <property type="term" value="P:ethylene-activated signaling pathway"/>
    <property type="evidence" value="ECO:0007669"/>
    <property type="project" value="InterPro"/>
</dbReference>
<evidence type="ECO:0000256" key="2">
    <source>
        <dbReference type="ARBA" id="ARBA00023015"/>
    </source>
</evidence>
<dbReference type="Gene3D" id="3.30.730.10">
    <property type="entry name" value="AP2/ERF domain"/>
    <property type="match status" value="1"/>
</dbReference>
<dbReference type="Proteomes" id="UP001153076">
    <property type="component" value="Unassembled WGS sequence"/>
</dbReference>
<dbReference type="InterPro" id="IPR044808">
    <property type="entry name" value="ERF_plant"/>
</dbReference>
<gene>
    <name evidence="8" type="ORF">Cgig2_019910</name>
</gene>
<evidence type="ECO:0000256" key="1">
    <source>
        <dbReference type="ARBA" id="ARBA00004123"/>
    </source>
</evidence>
<feature type="region of interest" description="Disordered" evidence="6">
    <location>
        <begin position="249"/>
        <end position="294"/>
    </location>
</feature>